<reference evidence="1" key="3">
    <citation type="journal article" date="2017" name="PLoS ONE">
        <title>Identification of shedders of elephant endotheliotropic herpesviruses among Asian elephants (Elephas maximus) in Switzerland.</title>
        <authorList>
            <person name="Ackermann M."/>
            <person name="Hatt J.M."/>
            <person name="Schetle N."/>
            <person name="Steinmetz H."/>
        </authorList>
    </citation>
    <scope>NUCLEOTIDE SEQUENCE</scope>
    <source>
        <strain evidence="1">Umesh</strain>
    </source>
</reference>
<dbReference type="EMBL" id="OR543011">
    <property type="protein sequence ID" value="WNZ34494.1"/>
    <property type="molecule type" value="Genomic_DNA"/>
</dbReference>
<proteinExistence type="predicted"/>
<organism evidence="1">
    <name type="scientific">Elephant endotheliotropic herpesvirus 1A</name>
    <dbReference type="NCBI Taxonomy" id="759753"/>
    <lineage>
        <taxon>Viruses</taxon>
        <taxon>Duplodnaviria</taxon>
        <taxon>Heunggongvirae</taxon>
        <taxon>Peploviricota</taxon>
        <taxon>Herviviricetes</taxon>
        <taxon>Herpesvirales</taxon>
        <taxon>Orthoherpesviridae</taxon>
        <taxon>Betaherpesvirinae</taxon>
        <taxon>Proboscivirus</taxon>
        <taxon>Proboscivirus elephantidbeta1</taxon>
        <taxon>Elephantid herpesvirus 1</taxon>
    </lineage>
</organism>
<gene>
    <name evidence="1" type="primary">E16B</name>
</gene>
<name>A0AA97AT79_ELHV1</name>
<reference evidence="1" key="1">
    <citation type="journal article" date="2013" name="Genome Announc.">
        <title>Complete Genome Sequence of Elephant Endotheliotropic Herpesvirus 1A.</title>
        <authorList>
            <person name="Ling P.D."/>
            <person name="Reid J.G."/>
            <person name="Qin X."/>
            <person name="Muzny D.M."/>
            <person name="Gibbs R."/>
            <person name="Petrosino J."/>
            <person name="Peng R."/>
            <person name="Zong J.C."/>
            <person name="Heaggans S.Y."/>
            <person name="Hayward G.S."/>
        </authorList>
    </citation>
    <scope>NUCLEOTIDE SEQUENCE</scope>
    <source>
        <strain evidence="1">Umesh</strain>
    </source>
</reference>
<accession>A0AA97AT79</accession>
<protein>
    <submittedName>
        <fullName evidence="1">Protein E16B</fullName>
    </submittedName>
</protein>
<reference evidence="1" key="4">
    <citation type="submission" date="2023-09" db="EMBL/GenBank/DDBJ databases">
        <title>Epidemiological, serological and virological analysis of an outbreak of Elephant endotheliotropic hemorrhagic disease in Switzerland.</title>
        <authorList>
            <person name="Ackermann M."/>
            <person name="Kubacki J."/>
            <person name="Hatt J.-M."/>
            <person name="Schetle N."/>
            <person name="Steinmetz H."/>
            <person name="Heaggans-Ebbesen S.Y."/>
            <person name="Hayward G.S."/>
        </authorList>
    </citation>
    <scope>NUCLEOTIDE SEQUENCE</scope>
    <source>
        <strain evidence="1">Umesh</strain>
    </source>
</reference>
<sequence length="67" mass="7748">MPGGGYLLVRVGLCKKSQSLTFVQFLKNKETDRHKRTDVSHIHVKVVYTAFVRFLTCFVFSEARLIM</sequence>
<reference evidence="1" key="2">
    <citation type="journal article" date="2016" name="MSphere">
        <title>Comparison of the Gene Coding Contents and Other Unusual Features of the GC-Rich and AT-Rich Branch Probosciviruses.</title>
        <authorList>
            <person name="Ling P.D."/>
            <person name="Long S.Y."/>
            <person name="Zong J.C."/>
            <person name="Heaggans S.Y."/>
            <person name="Qin X."/>
            <person name="Hayward G.S."/>
        </authorList>
    </citation>
    <scope>NUCLEOTIDE SEQUENCE</scope>
    <source>
        <strain evidence="1">Umesh</strain>
    </source>
</reference>
<evidence type="ECO:0000313" key="1">
    <source>
        <dbReference type="EMBL" id="WNZ34494.1"/>
    </source>
</evidence>